<dbReference type="EMBL" id="CH473966">
    <property type="protein sequence ID" value="EDL95915.1"/>
    <property type="molecule type" value="Genomic_DNA"/>
</dbReference>
<evidence type="ECO:0000313" key="1">
    <source>
        <dbReference type="EMBL" id="EDL95915.1"/>
    </source>
</evidence>
<proteinExistence type="predicted"/>
<name>A6IQ99_RAT</name>
<sequence>MSHKHVLPSALLSIVIVNRPH</sequence>
<organism evidence="1 2">
    <name type="scientific">Rattus norvegicus</name>
    <name type="common">Rat</name>
    <dbReference type="NCBI Taxonomy" id="10116"/>
    <lineage>
        <taxon>Eukaryota</taxon>
        <taxon>Metazoa</taxon>
        <taxon>Chordata</taxon>
        <taxon>Craniata</taxon>
        <taxon>Vertebrata</taxon>
        <taxon>Euteleostomi</taxon>
        <taxon>Mammalia</taxon>
        <taxon>Eutheria</taxon>
        <taxon>Euarchontoglires</taxon>
        <taxon>Glires</taxon>
        <taxon>Rodentia</taxon>
        <taxon>Myomorpha</taxon>
        <taxon>Muroidea</taxon>
        <taxon>Muridae</taxon>
        <taxon>Murinae</taxon>
        <taxon>Rattus</taxon>
    </lineage>
</organism>
<gene>
    <name evidence="1" type="ORF">rCG_36337</name>
</gene>
<evidence type="ECO:0000313" key="2">
    <source>
        <dbReference type="Proteomes" id="UP000234681"/>
    </source>
</evidence>
<protein>
    <submittedName>
        <fullName evidence="1">RCG36337</fullName>
    </submittedName>
</protein>
<reference evidence="1 2" key="1">
    <citation type="submission" date="2005-09" db="EMBL/GenBank/DDBJ databases">
        <authorList>
            <person name="Mural R.J."/>
            <person name="Li P.W."/>
            <person name="Adams M.D."/>
            <person name="Amanatides P.G."/>
            <person name="Baden-Tillson H."/>
            <person name="Barnstead M."/>
            <person name="Chin S.H."/>
            <person name="Dew I."/>
            <person name="Evans C.A."/>
            <person name="Ferriera S."/>
            <person name="Flanigan M."/>
            <person name="Fosler C."/>
            <person name="Glodek A."/>
            <person name="Gu Z."/>
            <person name="Holt R.A."/>
            <person name="Jennings D."/>
            <person name="Kraft C.L."/>
            <person name="Lu F."/>
            <person name="Nguyen T."/>
            <person name="Nusskern D.R."/>
            <person name="Pfannkoch C.M."/>
            <person name="Sitter C."/>
            <person name="Sutton G.G."/>
            <person name="Venter J.C."/>
            <person name="Wang Z."/>
            <person name="Woodage T."/>
            <person name="Zheng X.H."/>
            <person name="Zhong F."/>
        </authorList>
    </citation>
    <scope>NUCLEOTIDE SEQUENCE [LARGE SCALE GENOMIC DNA]</scope>
    <source>
        <strain>BN</strain>
        <strain evidence="2">Sprague-Dawley</strain>
    </source>
</reference>
<dbReference type="Proteomes" id="UP000234681">
    <property type="component" value="Chromosome X"/>
</dbReference>
<accession>A6IQ99</accession>
<dbReference type="AlphaFoldDB" id="A6IQ99"/>
<feature type="non-terminal residue" evidence="1">
    <location>
        <position position="21"/>
    </location>
</feature>